<keyword evidence="5 10" id="KW-1133">Transmembrane helix</keyword>
<feature type="domain" description="Sodium/calcium exchanger membrane region" evidence="11">
    <location>
        <begin position="444"/>
        <end position="597"/>
    </location>
</feature>
<protein>
    <recommendedName>
        <fullName evidence="11">Sodium/calcium exchanger membrane region domain-containing protein</fullName>
    </recommendedName>
</protein>
<keyword evidence="7 10" id="KW-0472">Membrane</keyword>
<evidence type="ECO:0000256" key="9">
    <source>
        <dbReference type="ARBA" id="ARBA00038187"/>
    </source>
</evidence>
<keyword evidence="13" id="KW-1185">Reference proteome</keyword>
<evidence type="ECO:0000256" key="5">
    <source>
        <dbReference type="ARBA" id="ARBA00022989"/>
    </source>
</evidence>
<evidence type="ECO:0000256" key="2">
    <source>
        <dbReference type="ARBA" id="ARBA00022448"/>
    </source>
</evidence>
<reference evidence="12" key="1">
    <citation type="submission" date="2017-07" db="EMBL/GenBank/DDBJ databases">
        <title>Taro Niue Genome Assembly and Annotation.</title>
        <authorList>
            <person name="Atibalentja N."/>
            <person name="Keating K."/>
            <person name="Fields C.J."/>
        </authorList>
    </citation>
    <scope>NUCLEOTIDE SEQUENCE</scope>
    <source>
        <strain evidence="12">Niue_2</strain>
        <tissue evidence="12">Leaf</tissue>
    </source>
</reference>
<feature type="transmembrane region" description="Helical" evidence="10">
    <location>
        <begin position="412"/>
        <end position="433"/>
    </location>
</feature>
<keyword evidence="2" id="KW-0813">Transport</keyword>
<evidence type="ECO:0000259" key="11">
    <source>
        <dbReference type="Pfam" id="PF01699"/>
    </source>
</evidence>
<evidence type="ECO:0000256" key="7">
    <source>
        <dbReference type="ARBA" id="ARBA00023136"/>
    </source>
</evidence>
<comment type="caution">
    <text evidence="12">The sequence shown here is derived from an EMBL/GenBank/DDBJ whole genome shotgun (WGS) entry which is preliminary data.</text>
</comment>
<evidence type="ECO:0000256" key="8">
    <source>
        <dbReference type="ARBA" id="ARBA00023201"/>
    </source>
</evidence>
<sequence length="609" mass="64761">MSVLGSSLLFCPSAQRCGVFALAKCRPQRGRRPPPTTPTPPSSCLHALLFLLRHPHENATSPFPCAGLLHAQMTRQPKISSFEATVTHHRPSSSPIDGVVRGGRAAILDEGGGCEERQGHGEVSHGYIDYLRLFYCYCGGAPLVGYALLGLWLLVLFYLLGNTASEYFCPSLEGLSALLRLSPAVAGATLLSLGNGAPDVFASIVSFTAGGGRDRAGEVGLSSVLGGAFFVSSVVVGVICVSIGRGGDASPPVAITCFVRDVGFLVVALGSLLAILVAGRITIWGAISFVSLYAVYVFVVSATHFFRCVYGDLDVPLLEAMEAGEATITAPKEDLASMLDTEASGSRLCCRGWWVYLITMPLYLPRRLTIPVVAEERWSKPFAVASVAIAPVLLAALWAWDEMGSTERLELYLSGGLLGIVLGVTALVTIESARPPKRMLLPWLVGGFLMSVVWAYITARELVALLVSLGYIIGVSPSILGLTVLAWGNSIGDLMANVAMAVKGGQQGAQVAISGCYAGPTFNTLVGLGVSLLWSSWAAHPSPFWIPTEPSLYQTLGFLVAGLLWALVILPRRGMKLDRVLGIGLLSIYLCFLLLRISESLGWLQFDVS</sequence>
<dbReference type="InterPro" id="IPR004837">
    <property type="entry name" value="NaCa_Exmemb"/>
</dbReference>
<feature type="transmembrane region" description="Helical" evidence="10">
    <location>
        <begin position="440"/>
        <end position="457"/>
    </location>
</feature>
<dbReference type="AlphaFoldDB" id="A0A843XUX6"/>
<keyword evidence="6" id="KW-0915">Sodium</keyword>
<keyword evidence="3" id="KW-0050">Antiport</keyword>
<comment type="subcellular location">
    <subcellularLocation>
        <location evidence="1">Membrane</location>
        <topology evidence="1">Multi-pass membrane protein</topology>
    </subcellularLocation>
</comment>
<gene>
    <name evidence="12" type="ORF">Taro_057018</name>
</gene>
<dbReference type="Pfam" id="PF01699">
    <property type="entry name" value="Na_Ca_ex"/>
    <property type="match status" value="2"/>
</dbReference>
<feature type="transmembrane region" description="Helical" evidence="10">
    <location>
        <begin position="463"/>
        <end position="488"/>
    </location>
</feature>
<dbReference type="GO" id="GO:0006814">
    <property type="term" value="P:sodium ion transport"/>
    <property type="evidence" value="ECO:0007669"/>
    <property type="project" value="UniProtKB-KW"/>
</dbReference>
<dbReference type="GO" id="GO:0016020">
    <property type="term" value="C:membrane"/>
    <property type="evidence" value="ECO:0007669"/>
    <property type="project" value="UniProtKB-SubCell"/>
</dbReference>
<name>A0A843XUX6_COLES</name>
<feature type="transmembrane region" description="Helical" evidence="10">
    <location>
        <begin position="253"/>
        <end position="277"/>
    </location>
</feature>
<evidence type="ECO:0000256" key="4">
    <source>
        <dbReference type="ARBA" id="ARBA00022692"/>
    </source>
</evidence>
<comment type="similarity">
    <text evidence="9">Belongs to the Ca(2+):cation antiporter (CaCA) (TC 2.A.19) family. Cation/calcium exchanger (CCX) subfamily.</text>
</comment>
<dbReference type="PANTHER" id="PTHR12266:SF36">
    <property type="entry name" value="OS10G0436900 PROTEIN"/>
    <property type="match status" value="1"/>
</dbReference>
<dbReference type="OrthoDB" id="407410at2759"/>
<evidence type="ECO:0000256" key="10">
    <source>
        <dbReference type="SAM" id="Phobius"/>
    </source>
</evidence>
<feature type="domain" description="Sodium/calcium exchanger membrane region" evidence="11">
    <location>
        <begin position="150"/>
        <end position="300"/>
    </location>
</feature>
<evidence type="ECO:0000256" key="1">
    <source>
        <dbReference type="ARBA" id="ARBA00004141"/>
    </source>
</evidence>
<dbReference type="GO" id="GO:0008324">
    <property type="term" value="F:monoatomic cation transmembrane transporter activity"/>
    <property type="evidence" value="ECO:0007669"/>
    <property type="project" value="TreeGrafter"/>
</dbReference>
<dbReference type="Gene3D" id="1.20.1420.30">
    <property type="entry name" value="NCX, central ion-binding region"/>
    <property type="match status" value="2"/>
</dbReference>
<feature type="transmembrane region" description="Helical" evidence="10">
    <location>
        <begin position="509"/>
        <end position="532"/>
    </location>
</feature>
<feature type="transmembrane region" description="Helical" evidence="10">
    <location>
        <begin position="219"/>
        <end position="241"/>
    </location>
</feature>
<feature type="transmembrane region" description="Helical" evidence="10">
    <location>
        <begin position="283"/>
        <end position="306"/>
    </location>
</feature>
<dbReference type="GO" id="GO:0015297">
    <property type="term" value="F:antiporter activity"/>
    <property type="evidence" value="ECO:0007669"/>
    <property type="project" value="UniProtKB-KW"/>
</dbReference>
<accession>A0A843XUX6</accession>
<dbReference type="InterPro" id="IPR044880">
    <property type="entry name" value="NCX_ion-bd_dom_sf"/>
</dbReference>
<feature type="transmembrane region" description="Helical" evidence="10">
    <location>
        <begin position="577"/>
        <end position="597"/>
    </location>
</feature>
<dbReference type="PANTHER" id="PTHR12266">
    <property type="entry name" value="NA+/CA2+ K+ INDEPENDENT EXCHANGER"/>
    <property type="match status" value="1"/>
</dbReference>
<proteinExistence type="inferred from homology"/>
<keyword evidence="8" id="KW-0739">Sodium transport</keyword>
<dbReference type="Proteomes" id="UP000652761">
    <property type="component" value="Unassembled WGS sequence"/>
</dbReference>
<feature type="transmembrane region" description="Helical" evidence="10">
    <location>
        <begin position="552"/>
        <end position="570"/>
    </location>
</feature>
<dbReference type="EMBL" id="NMUH01018775">
    <property type="protein sequence ID" value="MQM23948.1"/>
    <property type="molecule type" value="Genomic_DNA"/>
</dbReference>
<feature type="transmembrane region" description="Helical" evidence="10">
    <location>
        <begin position="382"/>
        <end position="400"/>
    </location>
</feature>
<keyword evidence="4 10" id="KW-0812">Transmembrane</keyword>
<dbReference type="InterPro" id="IPR051359">
    <property type="entry name" value="CaCA_antiporter"/>
</dbReference>
<evidence type="ECO:0000256" key="6">
    <source>
        <dbReference type="ARBA" id="ARBA00023053"/>
    </source>
</evidence>
<organism evidence="12 13">
    <name type="scientific">Colocasia esculenta</name>
    <name type="common">Wild taro</name>
    <name type="synonym">Arum esculentum</name>
    <dbReference type="NCBI Taxonomy" id="4460"/>
    <lineage>
        <taxon>Eukaryota</taxon>
        <taxon>Viridiplantae</taxon>
        <taxon>Streptophyta</taxon>
        <taxon>Embryophyta</taxon>
        <taxon>Tracheophyta</taxon>
        <taxon>Spermatophyta</taxon>
        <taxon>Magnoliopsida</taxon>
        <taxon>Liliopsida</taxon>
        <taxon>Araceae</taxon>
        <taxon>Aroideae</taxon>
        <taxon>Colocasieae</taxon>
        <taxon>Colocasia</taxon>
    </lineage>
</organism>
<evidence type="ECO:0000313" key="13">
    <source>
        <dbReference type="Proteomes" id="UP000652761"/>
    </source>
</evidence>
<keyword evidence="8" id="KW-0406">Ion transport</keyword>
<feature type="transmembrane region" description="Helical" evidence="10">
    <location>
        <begin position="143"/>
        <end position="160"/>
    </location>
</feature>
<evidence type="ECO:0000313" key="12">
    <source>
        <dbReference type="EMBL" id="MQM23948.1"/>
    </source>
</evidence>
<evidence type="ECO:0000256" key="3">
    <source>
        <dbReference type="ARBA" id="ARBA00022449"/>
    </source>
</evidence>